<dbReference type="AlphaFoldDB" id="A0AAW9JSV1"/>
<dbReference type="GO" id="GO:0008233">
    <property type="term" value="F:peptidase activity"/>
    <property type="evidence" value="ECO:0007669"/>
    <property type="project" value="UniProtKB-KW"/>
</dbReference>
<dbReference type="RefSeq" id="WP_317945766.1">
    <property type="nucleotide sequence ID" value="NZ_JAVBVO010000003.1"/>
</dbReference>
<name>A0AAW9JSV1_CARML</name>
<evidence type="ECO:0000313" key="4">
    <source>
        <dbReference type="Proteomes" id="UP001290462"/>
    </source>
</evidence>
<comment type="caution">
    <text evidence="3">The sequence shown here is derived from an EMBL/GenBank/DDBJ whole genome shotgun (WGS) entry which is preliminary data.</text>
</comment>
<proteinExistence type="predicted"/>
<dbReference type="InterPro" id="IPR011215">
    <property type="entry name" value="StiP_N"/>
</dbReference>
<evidence type="ECO:0000313" key="3">
    <source>
        <dbReference type="EMBL" id="MDZ5759607.1"/>
    </source>
</evidence>
<dbReference type="EMBL" id="JAVBVO010000003">
    <property type="protein sequence ID" value="MDZ5759607.1"/>
    <property type="molecule type" value="Genomic_DNA"/>
</dbReference>
<protein>
    <submittedName>
        <fullName evidence="3">Cysteine protease StiP family protein</fullName>
        <ecNumber evidence="3">3.4.22.-</ecNumber>
    </submittedName>
</protein>
<evidence type="ECO:0000259" key="2">
    <source>
        <dbReference type="Pfam" id="PF15608"/>
    </source>
</evidence>
<feature type="domain" description="Cysteine protease StiP N-terminal" evidence="1">
    <location>
        <begin position="7"/>
        <end position="269"/>
    </location>
</feature>
<keyword evidence="3" id="KW-0378">Hydrolase</keyword>
<sequence length="386" mass="43574">MKPFIKGSYSDEDVIFLLQDISPYVAEIATPEREVLIQNGTHYSEMLPVEYQPTAEYIALFKETLQESADRIALSVGIVAEQIIASKRKYYQGDLGKTLENLVLVSLARAGTPIGVLIKRYLKLVYQVDVPHYSISIIRGRGIDEVALDYIYRQSEQADIQFIDGWTGKGAITKELTEACVKYNQEHPKLVVPLSDSLAVLADTGYCTTLYGTREDFLIPSACLNSTVSGLVSRTVLNEQFIKPGEVHGAKYYKEFEALDLSNEYIETIMEAYLVNKVEMDREIAEAMVNWLPEEEPSWAGMKAIETIKADFGYESIHFIKPGVGETTRVLLRRVPEKLLINPEKTNDLRHILLLAKELNVPIEEYTKMPYSCCGLIKQKVGEKEI</sequence>
<dbReference type="Proteomes" id="UP001290462">
    <property type="component" value="Unassembled WGS sequence"/>
</dbReference>
<evidence type="ECO:0000259" key="1">
    <source>
        <dbReference type="Pfam" id="PF11202"/>
    </source>
</evidence>
<dbReference type="Pfam" id="PF15608">
    <property type="entry name" value="PELOTA_1"/>
    <property type="match status" value="1"/>
</dbReference>
<reference evidence="3" key="1">
    <citation type="submission" date="2023-08" db="EMBL/GenBank/DDBJ databases">
        <title>Genomic characterization of piscicolin 126 produced by Carnobacterium maltaromaticum CM22 strain isolated from salmon (Salmo salar).</title>
        <authorList>
            <person name="Gonzalez-Gragera E."/>
            <person name="Garcia-Lopez J.D."/>
            <person name="Teso-Perez C."/>
            <person name="Gimenez-Hernandez I."/>
            <person name="Peralta-Sanchez J.M."/>
            <person name="Valdivia E."/>
            <person name="Montalban-Lopez M."/>
            <person name="Martin-Platero A.M."/>
            <person name="Banos A."/>
            <person name="Martinez-Bueno M."/>
        </authorList>
    </citation>
    <scope>NUCLEOTIDE SEQUENCE</scope>
    <source>
        <strain evidence="3">CM22</strain>
    </source>
</reference>
<keyword evidence="3" id="KW-0645">Protease</keyword>
<gene>
    <name evidence="3" type="ORF">RAK27_13165</name>
</gene>
<dbReference type="EC" id="3.4.22.-" evidence="3"/>
<dbReference type="Pfam" id="PF11202">
    <property type="entry name" value="StiP"/>
    <property type="match status" value="1"/>
</dbReference>
<organism evidence="3 4">
    <name type="scientific">Carnobacterium maltaromaticum</name>
    <name type="common">Carnobacterium piscicola</name>
    <dbReference type="NCBI Taxonomy" id="2751"/>
    <lineage>
        <taxon>Bacteria</taxon>
        <taxon>Bacillati</taxon>
        <taxon>Bacillota</taxon>
        <taxon>Bacilli</taxon>
        <taxon>Lactobacillales</taxon>
        <taxon>Carnobacteriaceae</taxon>
        <taxon>Carnobacterium</taxon>
    </lineage>
</organism>
<accession>A0AAW9JSV1</accession>
<dbReference type="GO" id="GO:0006508">
    <property type="term" value="P:proteolysis"/>
    <property type="evidence" value="ECO:0007669"/>
    <property type="project" value="UniProtKB-KW"/>
</dbReference>
<feature type="domain" description="PELOTA RNA-binding" evidence="2">
    <location>
        <begin position="299"/>
        <end position="379"/>
    </location>
</feature>
<dbReference type="InterPro" id="IPR028157">
    <property type="entry name" value="PELOTA_dom"/>
</dbReference>